<organism evidence="1 2">
    <name type="scientific">Acaulospora colombiana</name>
    <dbReference type="NCBI Taxonomy" id="27376"/>
    <lineage>
        <taxon>Eukaryota</taxon>
        <taxon>Fungi</taxon>
        <taxon>Fungi incertae sedis</taxon>
        <taxon>Mucoromycota</taxon>
        <taxon>Glomeromycotina</taxon>
        <taxon>Glomeromycetes</taxon>
        <taxon>Diversisporales</taxon>
        <taxon>Acaulosporaceae</taxon>
        <taxon>Acaulospora</taxon>
    </lineage>
</organism>
<accession>A0ACA9QFN5</accession>
<protein>
    <submittedName>
        <fullName evidence="1">14940_t:CDS:1</fullName>
    </submittedName>
</protein>
<reference evidence="1" key="1">
    <citation type="submission" date="2021-06" db="EMBL/GenBank/DDBJ databases">
        <authorList>
            <person name="Kallberg Y."/>
            <person name="Tangrot J."/>
            <person name="Rosling A."/>
        </authorList>
    </citation>
    <scope>NUCLEOTIDE SEQUENCE</scope>
    <source>
        <strain evidence="1">CL356</strain>
    </source>
</reference>
<evidence type="ECO:0000313" key="1">
    <source>
        <dbReference type="EMBL" id="CAG8743335.1"/>
    </source>
</evidence>
<dbReference type="Proteomes" id="UP000789525">
    <property type="component" value="Unassembled WGS sequence"/>
</dbReference>
<comment type="caution">
    <text evidence="1">The sequence shown here is derived from an EMBL/GenBank/DDBJ whole genome shotgun (WGS) entry which is preliminary data.</text>
</comment>
<proteinExistence type="predicted"/>
<dbReference type="EMBL" id="CAJVPT010049136">
    <property type="protein sequence ID" value="CAG8743335.1"/>
    <property type="molecule type" value="Genomic_DNA"/>
</dbReference>
<feature type="non-terminal residue" evidence="1">
    <location>
        <position position="1"/>
    </location>
</feature>
<gene>
    <name evidence="1" type="ORF">ACOLOM_LOCUS12297</name>
</gene>
<evidence type="ECO:0000313" key="2">
    <source>
        <dbReference type="Proteomes" id="UP000789525"/>
    </source>
</evidence>
<keyword evidence="2" id="KW-1185">Reference proteome</keyword>
<name>A0ACA9QFN5_9GLOM</name>
<sequence>YTMTLLTMISLALLSISTAQAAPLSRLEKRIAQVIPEATAKWEQACLAAGGGQQCNPQSVAAFSTLLAAPGPCEQQDQADKMIDLAKQLNNNAEMISQSVLYCQSAPRNQELSGLFQCQFQGVNDNIFTGGVPAGSPGTIPFGRSSAPSPPGSCPANPGGKIPDGQQLNNIVNNPGSGNTGGNNNNNGNNGNNNNNGNNGNNGNGNNGNGQQAPAPTTTAAAPANTPPANNNNGNTGTTPSTGTGFQLSNAQAAQQLNVKFQSLAVGGACTVGEVACIGDAFAQCPFGTFITTPCAGGLKCRALPLVNSVGTSVTCTTDDDAARRFAAAGASGGFDGRQ</sequence>